<dbReference type="EMBL" id="CP143791">
    <property type="protein sequence ID" value="WVN90752.1"/>
    <property type="molecule type" value="Genomic_DNA"/>
</dbReference>
<comment type="similarity">
    <text evidence="2">Belongs to the TfdA dioxygenase family.</text>
</comment>
<organism evidence="7 8">
    <name type="scientific">Cryptococcus depauperatus CBS 7841</name>
    <dbReference type="NCBI Taxonomy" id="1295531"/>
    <lineage>
        <taxon>Eukaryota</taxon>
        <taxon>Fungi</taxon>
        <taxon>Dikarya</taxon>
        <taxon>Basidiomycota</taxon>
        <taxon>Agaricomycotina</taxon>
        <taxon>Tremellomycetes</taxon>
        <taxon>Tremellales</taxon>
        <taxon>Cryptococcaceae</taxon>
        <taxon>Cryptococcus</taxon>
    </lineage>
</organism>
<dbReference type="GO" id="GO:0046872">
    <property type="term" value="F:metal ion binding"/>
    <property type="evidence" value="ECO:0007669"/>
    <property type="project" value="UniProtKB-KW"/>
</dbReference>
<accession>A0A1E3IVF1</accession>
<dbReference type="PANTHER" id="PTHR43779:SF2">
    <property type="entry name" value="ALPHA-KETOGLUTARATE-DEPENDENT XANTHINE DIOXYGENASE XAN1"/>
    <property type="match status" value="1"/>
</dbReference>
<dbReference type="KEGG" id="cdep:91090203"/>
<comment type="cofactor">
    <cofactor evidence="1">
        <name>Fe(2+)</name>
        <dbReference type="ChEBI" id="CHEBI:29033"/>
    </cofactor>
</comment>
<sequence>MVKATLYTYKPIPIPGSADPEMFKEFGRQVEGFDPGLASKEQMDEIMEMLYKHSILLFKGLKLTPKQQFEITHAFDPEAEVYGHGNNKTGDTKSSILHPDLKTIPSQPQVQLIGNGKVPMVYEGLDHPQLKHPHHKTFHKTPVSEQDEEKGVTRFYRWHIDAALYNLSPPKVTTLYAVKVPKGSPQTCRYDDGTGDELKVPLGGTAFVSGKNMFDILPPDWKSFAVRTKVEYAPHPYIWMSKAHALPTALGLENEGLELPLEELPEWEESKIKILPMCWKNPVTGALHFQVHPCGARKLHVTPCPGATLYPEGGTIDDLKAVRDILYRIQRPGISPNLVYSQDWEEGDLVIFHNRGLLHSVVGAFKPDQLRMFHQCNLASSSDPVGPNEHDIKAYA</sequence>
<reference evidence="7" key="3">
    <citation type="submission" date="2024-01" db="EMBL/GenBank/DDBJ databases">
        <authorList>
            <person name="Coelho M.A."/>
            <person name="David-Palma M."/>
            <person name="Shea T."/>
            <person name="Sun S."/>
            <person name="Cuomo C.A."/>
            <person name="Heitman J."/>
        </authorList>
    </citation>
    <scope>NUCLEOTIDE SEQUENCE</scope>
    <source>
        <strain evidence="7">CBS 7841</strain>
    </source>
</reference>
<dbReference type="AlphaFoldDB" id="A0A1E3IVF1"/>
<keyword evidence="3" id="KW-0479">Metal-binding</keyword>
<keyword evidence="8" id="KW-1185">Reference proteome</keyword>
<dbReference type="InterPro" id="IPR051178">
    <property type="entry name" value="TfdA_dioxygenase"/>
</dbReference>
<evidence type="ECO:0000256" key="2">
    <source>
        <dbReference type="ARBA" id="ARBA00005896"/>
    </source>
</evidence>
<dbReference type="OrthoDB" id="93019at2759"/>
<dbReference type="GO" id="GO:0051213">
    <property type="term" value="F:dioxygenase activity"/>
    <property type="evidence" value="ECO:0007669"/>
    <property type="project" value="UniProtKB-KW"/>
</dbReference>
<dbReference type="RefSeq" id="XP_066071452.1">
    <property type="nucleotide sequence ID" value="XM_066215355.1"/>
</dbReference>
<protein>
    <submittedName>
        <fullName evidence="7">Uncharacterized protein</fullName>
    </submittedName>
</protein>
<gene>
    <name evidence="7" type="ORF">L203_105995</name>
</gene>
<dbReference type="VEuPathDB" id="FungiDB:L203_00702"/>
<dbReference type="PANTHER" id="PTHR43779">
    <property type="entry name" value="DIOXYGENASE RV0097-RELATED"/>
    <property type="match status" value="1"/>
</dbReference>
<evidence type="ECO:0000313" key="8">
    <source>
        <dbReference type="Proteomes" id="UP000094043"/>
    </source>
</evidence>
<evidence type="ECO:0000256" key="3">
    <source>
        <dbReference type="ARBA" id="ARBA00022723"/>
    </source>
</evidence>
<proteinExistence type="inferred from homology"/>
<evidence type="ECO:0000256" key="6">
    <source>
        <dbReference type="ARBA" id="ARBA00023004"/>
    </source>
</evidence>
<evidence type="ECO:0000256" key="1">
    <source>
        <dbReference type="ARBA" id="ARBA00001954"/>
    </source>
</evidence>
<name>A0A1E3IVF1_9TREE</name>
<dbReference type="GeneID" id="91090203"/>
<dbReference type="Gene3D" id="3.60.130.10">
    <property type="entry name" value="Clavaminate synthase-like"/>
    <property type="match status" value="1"/>
</dbReference>
<keyword evidence="6" id="KW-0408">Iron</keyword>
<reference evidence="7" key="1">
    <citation type="submission" date="2016-06" db="EMBL/GenBank/DDBJ databases">
        <authorList>
            <person name="Cuomo C."/>
            <person name="Litvintseva A."/>
            <person name="Heitman J."/>
            <person name="Chen Y."/>
            <person name="Sun S."/>
            <person name="Springer D."/>
            <person name="Dromer F."/>
            <person name="Young S."/>
            <person name="Zeng Q."/>
            <person name="Chapman S."/>
            <person name="Gujja S."/>
            <person name="Saif S."/>
            <person name="Birren B."/>
        </authorList>
    </citation>
    <scope>NUCLEOTIDE SEQUENCE</scope>
    <source>
        <strain evidence="7">CBS 7841</strain>
    </source>
</reference>
<keyword evidence="4" id="KW-0223">Dioxygenase</keyword>
<dbReference type="Proteomes" id="UP000094043">
    <property type="component" value="Chromosome 8"/>
</dbReference>
<evidence type="ECO:0000313" key="7">
    <source>
        <dbReference type="EMBL" id="WVN90752.1"/>
    </source>
</evidence>
<dbReference type="Pfam" id="PF02668">
    <property type="entry name" value="TauD"/>
    <property type="match status" value="1"/>
</dbReference>
<reference evidence="7" key="2">
    <citation type="journal article" date="2022" name="Elife">
        <title>Obligate sexual reproduction of a homothallic fungus closely related to the Cryptococcus pathogenic species complex.</title>
        <authorList>
            <person name="Passer A.R."/>
            <person name="Clancey S.A."/>
            <person name="Shea T."/>
            <person name="David-Palma M."/>
            <person name="Averette A.F."/>
            <person name="Boekhout T."/>
            <person name="Porcel B.M."/>
            <person name="Nowrousian M."/>
            <person name="Cuomo C.A."/>
            <person name="Sun S."/>
            <person name="Heitman J."/>
            <person name="Coelho M.A."/>
        </authorList>
    </citation>
    <scope>NUCLEOTIDE SEQUENCE</scope>
    <source>
        <strain evidence="7">CBS 7841</strain>
    </source>
</reference>
<dbReference type="InterPro" id="IPR042098">
    <property type="entry name" value="TauD-like_sf"/>
</dbReference>
<evidence type="ECO:0000256" key="4">
    <source>
        <dbReference type="ARBA" id="ARBA00022964"/>
    </source>
</evidence>
<dbReference type="InterPro" id="IPR003819">
    <property type="entry name" value="TauD/TfdA-like"/>
</dbReference>
<keyword evidence="5" id="KW-0560">Oxidoreductase</keyword>
<evidence type="ECO:0000256" key="5">
    <source>
        <dbReference type="ARBA" id="ARBA00023002"/>
    </source>
</evidence>
<dbReference type="SUPFAM" id="SSF51197">
    <property type="entry name" value="Clavaminate synthase-like"/>
    <property type="match status" value="1"/>
</dbReference>